<keyword evidence="4" id="KW-0520">NAD</keyword>
<keyword evidence="2" id="KW-0328">Glycosyltransferase</keyword>
<dbReference type="SMART" id="SM00506">
    <property type="entry name" value="A1pp"/>
    <property type="match status" value="1"/>
</dbReference>
<dbReference type="PANTHER" id="PTHR14453:SF67">
    <property type="entry name" value="POLY [ADP-RIBOSE] POLYMERASE"/>
    <property type="match status" value="1"/>
</dbReference>
<reference evidence="8 9" key="1">
    <citation type="submission" date="2021-06" db="EMBL/GenBank/DDBJ databases">
        <authorList>
            <person name="Palmer J.M."/>
        </authorList>
    </citation>
    <scope>NUCLEOTIDE SEQUENCE [LARGE SCALE GENOMIC DNA]</scope>
    <source>
        <strain evidence="9">if_2019</strain>
        <tissue evidence="8">Muscle</tissue>
    </source>
</reference>
<dbReference type="SUPFAM" id="SSF52949">
    <property type="entry name" value="Macro domain-like"/>
    <property type="match status" value="1"/>
</dbReference>
<dbReference type="PROSITE" id="PS51154">
    <property type="entry name" value="MACRO"/>
    <property type="match status" value="1"/>
</dbReference>
<evidence type="ECO:0000256" key="1">
    <source>
        <dbReference type="ARBA" id="ARBA00004123"/>
    </source>
</evidence>
<accession>A0ABV0U4G5</accession>
<dbReference type="Proteomes" id="UP001482620">
    <property type="component" value="Unassembled WGS sequence"/>
</dbReference>
<feature type="region of interest" description="Disordered" evidence="6">
    <location>
        <begin position="152"/>
        <end position="184"/>
    </location>
</feature>
<keyword evidence="3" id="KW-0808">Transferase</keyword>
<evidence type="ECO:0000313" key="8">
    <source>
        <dbReference type="EMBL" id="MEQ2239844.1"/>
    </source>
</evidence>
<feature type="compositionally biased region" description="Low complexity" evidence="6">
    <location>
        <begin position="166"/>
        <end position="175"/>
    </location>
</feature>
<evidence type="ECO:0000256" key="5">
    <source>
        <dbReference type="ARBA" id="ARBA00023242"/>
    </source>
</evidence>
<evidence type="ECO:0000256" key="2">
    <source>
        <dbReference type="ARBA" id="ARBA00022676"/>
    </source>
</evidence>
<dbReference type="Gene3D" id="3.40.220.10">
    <property type="entry name" value="Leucine Aminopeptidase, subunit E, domain 1"/>
    <property type="match status" value="1"/>
</dbReference>
<dbReference type="PANTHER" id="PTHR14453">
    <property type="entry name" value="PARP/ZINC FINGER CCCH TYPE DOMAIN CONTAINING PROTEIN"/>
    <property type="match status" value="1"/>
</dbReference>
<gene>
    <name evidence="8" type="ORF">ILYODFUR_008786</name>
</gene>
<sequence>MNLNQGAVSKAISEAAGENLQLAILTEAGVSTLQFGDVVVTDGYNLRCQKVYHAACPMWDNRGGQAEKELTDIITYCLETAEKHQMASVSFPAIGTGNLGFPRDLVSKVLLKEIHLFSRRSSPRHLKEVVIVVHPSDRQSVDCFTREFRGQAAPRTVQHDRNRSAGQQQPGQSQQTSVHKKQPHVAPPAVLIGTVQDGRLWCCILIGSISPVGKVVGAKTFGEQ</sequence>
<evidence type="ECO:0000313" key="9">
    <source>
        <dbReference type="Proteomes" id="UP001482620"/>
    </source>
</evidence>
<protein>
    <recommendedName>
        <fullName evidence="7">Macro domain-containing protein</fullName>
    </recommendedName>
</protein>
<evidence type="ECO:0000259" key="7">
    <source>
        <dbReference type="PROSITE" id="PS51154"/>
    </source>
</evidence>
<comment type="caution">
    <text evidence="8">The sequence shown here is derived from an EMBL/GenBank/DDBJ whole genome shotgun (WGS) entry which is preliminary data.</text>
</comment>
<evidence type="ECO:0000256" key="6">
    <source>
        <dbReference type="SAM" id="MobiDB-lite"/>
    </source>
</evidence>
<feature type="domain" description="Macro" evidence="7">
    <location>
        <begin position="1"/>
        <end position="152"/>
    </location>
</feature>
<name>A0ABV0U4G5_9TELE</name>
<evidence type="ECO:0000256" key="3">
    <source>
        <dbReference type="ARBA" id="ARBA00022679"/>
    </source>
</evidence>
<proteinExistence type="predicted"/>
<keyword evidence="5" id="KW-0539">Nucleus</keyword>
<comment type="subcellular location">
    <subcellularLocation>
        <location evidence="1">Nucleus</location>
    </subcellularLocation>
</comment>
<evidence type="ECO:0000256" key="4">
    <source>
        <dbReference type="ARBA" id="ARBA00023027"/>
    </source>
</evidence>
<organism evidence="8 9">
    <name type="scientific">Ilyodon furcidens</name>
    <name type="common">goldbreast splitfin</name>
    <dbReference type="NCBI Taxonomy" id="33524"/>
    <lineage>
        <taxon>Eukaryota</taxon>
        <taxon>Metazoa</taxon>
        <taxon>Chordata</taxon>
        <taxon>Craniata</taxon>
        <taxon>Vertebrata</taxon>
        <taxon>Euteleostomi</taxon>
        <taxon>Actinopterygii</taxon>
        <taxon>Neopterygii</taxon>
        <taxon>Teleostei</taxon>
        <taxon>Neoteleostei</taxon>
        <taxon>Acanthomorphata</taxon>
        <taxon>Ovalentaria</taxon>
        <taxon>Atherinomorphae</taxon>
        <taxon>Cyprinodontiformes</taxon>
        <taxon>Goodeidae</taxon>
        <taxon>Ilyodon</taxon>
    </lineage>
</organism>
<dbReference type="InterPro" id="IPR043472">
    <property type="entry name" value="Macro_dom-like"/>
</dbReference>
<dbReference type="Pfam" id="PF01661">
    <property type="entry name" value="Macro"/>
    <property type="match status" value="1"/>
</dbReference>
<dbReference type="InterPro" id="IPR052056">
    <property type="entry name" value="Mono-ARTD/PARP"/>
</dbReference>
<dbReference type="EMBL" id="JAHRIQ010058527">
    <property type="protein sequence ID" value="MEQ2239844.1"/>
    <property type="molecule type" value="Genomic_DNA"/>
</dbReference>
<keyword evidence="9" id="KW-1185">Reference proteome</keyword>
<dbReference type="InterPro" id="IPR002589">
    <property type="entry name" value="Macro_dom"/>
</dbReference>